<keyword evidence="4" id="KW-1185">Reference proteome</keyword>
<dbReference type="Gene3D" id="3.40.50.150">
    <property type="entry name" value="Vaccinia Virus protein VP39"/>
    <property type="match status" value="1"/>
</dbReference>
<feature type="region of interest" description="Disordered" evidence="2">
    <location>
        <begin position="78"/>
        <end position="128"/>
    </location>
</feature>
<dbReference type="Pfam" id="PF01209">
    <property type="entry name" value="Ubie_methyltran"/>
    <property type="match status" value="1"/>
</dbReference>
<accession>A0A830HME3</accession>
<evidence type="ECO:0000256" key="1">
    <source>
        <dbReference type="SAM" id="Coils"/>
    </source>
</evidence>
<sequence>MICAAAVKEFMRSAEALNNPTVLETHEQNAQSRRLGRRERALPALGAGYVVVATTRSASSTVSAKRQRSYRSALLTSFRRSKKHQEERDDISPETTTMTTTTSTAITNVDEKTTTTQEPDTADGGPSLNECVTDMATREKREKVSKSFFPNTGYNYDRCVAYATLGFDAEWKRLLLRQIPTSSKNVLELASGTAIVSKRILKRCGVFTTKLTCVDITDDYVDVAKAKLAALEEKENQKRNKGKKEKEEGKIDVAYVIKNAEDITEEDLQSRGPFDCVVSSYIPKYVDAEKVISSIEPHLTEGATLVVHDFDVPYAGPCRWIWHAHMDIWAWMGPKMFGKEWAACFEANLKELIIKSDWAKVWSDKLKERGCWSDVKIHRITLGGASLVTAKKN</sequence>
<feature type="coiled-coil region" evidence="1">
    <location>
        <begin position="221"/>
        <end position="248"/>
    </location>
</feature>
<evidence type="ECO:0008006" key="5">
    <source>
        <dbReference type="Google" id="ProtNLM"/>
    </source>
</evidence>
<gene>
    <name evidence="3" type="ORF">PPROV_000679000</name>
</gene>
<organism evidence="3 4">
    <name type="scientific">Pycnococcus provasolii</name>
    <dbReference type="NCBI Taxonomy" id="41880"/>
    <lineage>
        <taxon>Eukaryota</taxon>
        <taxon>Viridiplantae</taxon>
        <taxon>Chlorophyta</taxon>
        <taxon>Pseudoscourfieldiophyceae</taxon>
        <taxon>Pseudoscourfieldiales</taxon>
        <taxon>Pycnococcaceae</taxon>
        <taxon>Pycnococcus</taxon>
    </lineage>
</organism>
<protein>
    <recommendedName>
        <fullName evidence="5">Methyltransferase domain-containing protein</fullName>
    </recommendedName>
</protein>
<keyword evidence="1" id="KW-0175">Coiled coil</keyword>
<evidence type="ECO:0000256" key="2">
    <source>
        <dbReference type="SAM" id="MobiDB-lite"/>
    </source>
</evidence>
<proteinExistence type="predicted"/>
<evidence type="ECO:0000313" key="3">
    <source>
        <dbReference type="EMBL" id="GHP08048.1"/>
    </source>
</evidence>
<name>A0A830HME3_9CHLO</name>
<dbReference type="Proteomes" id="UP000660262">
    <property type="component" value="Unassembled WGS sequence"/>
</dbReference>
<dbReference type="EMBL" id="BNJQ01000019">
    <property type="protein sequence ID" value="GHP08048.1"/>
    <property type="molecule type" value="Genomic_DNA"/>
</dbReference>
<feature type="compositionally biased region" description="Low complexity" evidence="2">
    <location>
        <begin position="95"/>
        <end position="107"/>
    </location>
</feature>
<dbReference type="CDD" id="cd02440">
    <property type="entry name" value="AdoMet_MTases"/>
    <property type="match status" value="1"/>
</dbReference>
<dbReference type="InterPro" id="IPR029063">
    <property type="entry name" value="SAM-dependent_MTases_sf"/>
</dbReference>
<dbReference type="SUPFAM" id="SSF53335">
    <property type="entry name" value="S-adenosyl-L-methionine-dependent methyltransferases"/>
    <property type="match status" value="1"/>
</dbReference>
<reference evidence="3" key="1">
    <citation type="submission" date="2020-10" db="EMBL/GenBank/DDBJ databases">
        <title>Unveiling of a novel bifunctional photoreceptor, Dualchrome1, isolated from a cosmopolitan green alga.</title>
        <authorList>
            <person name="Suzuki S."/>
            <person name="Kawachi M."/>
        </authorList>
    </citation>
    <scope>NUCLEOTIDE SEQUENCE</scope>
    <source>
        <strain evidence="3">NIES 2893</strain>
    </source>
</reference>
<evidence type="ECO:0000313" key="4">
    <source>
        <dbReference type="Proteomes" id="UP000660262"/>
    </source>
</evidence>
<comment type="caution">
    <text evidence="3">The sequence shown here is derived from an EMBL/GenBank/DDBJ whole genome shotgun (WGS) entry which is preliminary data.</text>
</comment>
<dbReference type="AlphaFoldDB" id="A0A830HME3"/>